<protein>
    <submittedName>
        <fullName evidence="3">DUF2782 domain-containing protein</fullName>
    </submittedName>
</protein>
<dbReference type="EMBL" id="JBEWLZ010000003">
    <property type="protein sequence ID" value="MET1489505.1"/>
    <property type="molecule type" value="Genomic_DNA"/>
</dbReference>
<sequence length="104" mass="11892">MKKTAFAAALALTAQLAIAQKLEPIPDPPAPPGVTDEEPDVTIRQRGEDRYEEYRVRGQLYMIKVTPRVGKPYYLVSREKGGAFERVDDLDRARTVTQWVLFKW</sequence>
<evidence type="ECO:0000313" key="3">
    <source>
        <dbReference type="EMBL" id="MET1489505.1"/>
    </source>
</evidence>
<name>A0ABV2CNL6_9RHOO</name>
<accession>A0ABV2CNL6</accession>
<proteinExistence type="predicted"/>
<keyword evidence="4" id="KW-1185">Reference proteome</keyword>
<evidence type="ECO:0000313" key="4">
    <source>
        <dbReference type="Proteomes" id="UP001548590"/>
    </source>
</evidence>
<dbReference type="Proteomes" id="UP001548590">
    <property type="component" value="Unassembled WGS sequence"/>
</dbReference>
<dbReference type="RefSeq" id="WP_345925362.1">
    <property type="nucleotide sequence ID" value="NZ_JBDIVF010000002.1"/>
</dbReference>
<evidence type="ECO:0000256" key="1">
    <source>
        <dbReference type="SAM" id="MobiDB-lite"/>
    </source>
</evidence>
<dbReference type="Pfam" id="PF11191">
    <property type="entry name" value="DUF2782"/>
    <property type="match status" value="1"/>
</dbReference>
<keyword evidence="2" id="KW-0732">Signal</keyword>
<feature type="region of interest" description="Disordered" evidence="1">
    <location>
        <begin position="23"/>
        <end position="47"/>
    </location>
</feature>
<feature type="chain" id="PRO_5047340104" evidence="2">
    <location>
        <begin position="20"/>
        <end position="104"/>
    </location>
</feature>
<dbReference type="Gene3D" id="2.20.130.30">
    <property type="entry name" value="Protein of unknown function DUF2782"/>
    <property type="match status" value="1"/>
</dbReference>
<comment type="caution">
    <text evidence="3">The sequence shown here is derived from an EMBL/GenBank/DDBJ whole genome shotgun (WGS) entry which is preliminary data.</text>
</comment>
<organism evidence="3 4">
    <name type="scientific">Uliginosibacterium paludis</name>
    <dbReference type="NCBI Taxonomy" id="1615952"/>
    <lineage>
        <taxon>Bacteria</taxon>
        <taxon>Pseudomonadati</taxon>
        <taxon>Pseudomonadota</taxon>
        <taxon>Betaproteobacteria</taxon>
        <taxon>Rhodocyclales</taxon>
        <taxon>Zoogloeaceae</taxon>
        <taxon>Uliginosibacterium</taxon>
    </lineage>
</organism>
<reference evidence="3 4" key="1">
    <citation type="submission" date="2024-07" db="EMBL/GenBank/DDBJ databases">
        <title>Uliginosibacterium paludis KCTC:42655.</title>
        <authorList>
            <person name="Kim M.K."/>
        </authorList>
    </citation>
    <scope>NUCLEOTIDE SEQUENCE [LARGE SCALE GENOMIC DNA]</scope>
    <source>
        <strain evidence="3 4">KCTC 42655</strain>
    </source>
</reference>
<evidence type="ECO:0000256" key="2">
    <source>
        <dbReference type="SAM" id="SignalP"/>
    </source>
</evidence>
<feature type="signal peptide" evidence="2">
    <location>
        <begin position="1"/>
        <end position="19"/>
    </location>
</feature>
<gene>
    <name evidence="3" type="ORF">ABVT11_06670</name>
</gene>
<dbReference type="InterPro" id="IPR021357">
    <property type="entry name" value="DUF2782"/>
</dbReference>